<evidence type="ECO:0000256" key="3">
    <source>
        <dbReference type="ARBA" id="ARBA00022741"/>
    </source>
</evidence>
<gene>
    <name evidence="6 8" type="primary">tilS</name>
    <name evidence="8" type="ORF">C2L71_00085</name>
</gene>
<dbReference type="Pfam" id="PF01171">
    <property type="entry name" value="ATP_bind_3"/>
    <property type="match status" value="1"/>
</dbReference>
<dbReference type="PANTHER" id="PTHR43033:SF1">
    <property type="entry name" value="TRNA(ILE)-LYSIDINE SYNTHASE-RELATED"/>
    <property type="match status" value="1"/>
</dbReference>
<protein>
    <recommendedName>
        <fullName evidence="6">tRNA(Ile)-lysidine synthase</fullName>
        <ecNumber evidence="6">6.3.4.19</ecNumber>
    </recommendedName>
    <alternativeName>
        <fullName evidence="6">tRNA(Ile)-2-lysyl-cytidine synthase</fullName>
    </alternativeName>
    <alternativeName>
        <fullName evidence="6">tRNA(Ile)-lysidine synthetase</fullName>
    </alternativeName>
</protein>
<keyword evidence="3 6" id="KW-0547">Nucleotide-binding</keyword>
<dbReference type="GO" id="GO:0005737">
    <property type="term" value="C:cytoplasm"/>
    <property type="evidence" value="ECO:0007669"/>
    <property type="project" value="UniProtKB-SubCell"/>
</dbReference>
<evidence type="ECO:0000256" key="5">
    <source>
        <dbReference type="ARBA" id="ARBA00048539"/>
    </source>
</evidence>
<name>A0A2K2UDR8_9ACTN</name>
<reference evidence="9" key="1">
    <citation type="submission" date="2018-01" db="EMBL/GenBank/DDBJ databases">
        <title>Rubneribacter badeniensis gen. nov., sp. nov., and Colonibacter rubneri, gen. nov., sp. nov., WGS of new members of the Eggerthellaceae.</title>
        <authorList>
            <person name="Danylec N."/>
            <person name="Stoll D.A."/>
            <person name="Doetsch A."/>
            <person name="Kulling S.E."/>
            <person name="Huch M."/>
        </authorList>
    </citation>
    <scope>NUCLEOTIDE SEQUENCE [LARGE SCALE GENOMIC DNA]</scope>
    <source>
        <strain evidence="9">ResAG-96</strain>
    </source>
</reference>
<sequence>MAASAPSVIERMKATIAERELCAPDAPVLLMVSGGSDSTALAYAARSLHDAGQVGDLAMLHVNHCLRGEEAEADARFAAQLAELLDIPLFSCTIDIAREAERTGENVEALGRRERYLAANEALESLCLHAAAPLAEGRIFTAHTADDRVESFYMRSIVGTGPGGFRSMRYRNGPVVRPLLDTSREELRSFIEQREREGRPTACDEQGALWREDATNAHTDRFRAYVRHEIVPRAKERNPQLLDVLCRTMNLIADEDDMLDAQADELAVRLASWIEQVEGADADCAAGCTLAPELGGFARPLQRRVVARVLGLMLGSEARVETASIEALLDAFDEGGAPRGGYVVNIQGDLAVSANKRGVRIEPMAAFRSRRKRR</sequence>
<feature type="domain" description="tRNA(Ile)-lysidine/2-thiocytidine synthase N-terminal" evidence="7">
    <location>
        <begin position="28"/>
        <end position="229"/>
    </location>
</feature>
<dbReference type="GO" id="GO:0032267">
    <property type="term" value="F:tRNA(Ile)-lysidine synthase activity"/>
    <property type="evidence" value="ECO:0007669"/>
    <property type="project" value="UniProtKB-EC"/>
</dbReference>
<proteinExistence type="inferred from homology"/>
<comment type="similarity">
    <text evidence="6">Belongs to the tRNA(Ile)-lysidine synthase family.</text>
</comment>
<keyword evidence="9" id="KW-1185">Reference proteome</keyword>
<evidence type="ECO:0000256" key="4">
    <source>
        <dbReference type="ARBA" id="ARBA00022840"/>
    </source>
</evidence>
<dbReference type="InterPro" id="IPR012094">
    <property type="entry name" value="tRNA_Ile_lys_synt"/>
</dbReference>
<dbReference type="EC" id="6.3.4.19" evidence="6"/>
<keyword evidence="2 6" id="KW-0819">tRNA processing</keyword>
<dbReference type="NCBIfam" id="TIGR02432">
    <property type="entry name" value="lysidine_TilS_N"/>
    <property type="match status" value="1"/>
</dbReference>
<comment type="catalytic activity">
    <reaction evidence="5 6">
        <text>cytidine(34) in tRNA(Ile2) + L-lysine + ATP = lysidine(34) in tRNA(Ile2) + AMP + diphosphate + H(+)</text>
        <dbReference type="Rhea" id="RHEA:43744"/>
        <dbReference type="Rhea" id="RHEA-COMP:10625"/>
        <dbReference type="Rhea" id="RHEA-COMP:10670"/>
        <dbReference type="ChEBI" id="CHEBI:15378"/>
        <dbReference type="ChEBI" id="CHEBI:30616"/>
        <dbReference type="ChEBI" id="CHEBI:32551"/>
        <dbReference type="ChEBI" id="CHEBI:33019"/>
        <dbReference type="ChEBI" id="CHEBI:82748"/>
        <dbReference type="ChEBI" id="CHEBI:83665"/>
        <dbReference type="ChEBI" id="CHEBI:456215"/>
        <dbReference type="EC" id="6.3.4.19"/>
    </reaction>
</comment>
<organism evidence="8 9">
    <name type="scientific">Enteroscipio rubneri</name>
    <dbReference type="NCBI Taxonomy" id="2070686"/>
    <lineage>
        <taxon>Bacteria</taxon>
        <taxon>Bacillati</taxon>
        <taxon>Actinomycetota</taxon>
        <taxon>Coriobacteriia</taxon>
        <taxon>Eggerthellales</taxon>
        <taxon>Eggerthellaceae</taxon>
        <taxon>Enteroscipio</taxon>
    </lineage>
</organism>
<dbReference type="PANTHER" id="PTHR43033">
    <property type="entry name" value="TRNA(ILE)-LYSIDINE SYNTHASE-RELATED"/>
    <property type="match status" value="1"/>
</dbReference>
<evidence type="ECO:0000256" key="6">
    <source>
        <dbReference type="HAMAP-Rule" id="MF_01161"/>
    </source>
</evidence>
<comment type="caution">
    <text evidence="8">The sequence shown here is derived from an EMBL/GenBank/DDBJ whole genome shotgun (WGS) entry which is preliminary data.</text>
</comment>
<dbReference type="HAMAP" id="MF_01161">
    <property type="entry name" value="tRNA_Ile_lys_synt"/>
    <property type="match status" value="1"/>
</dbReference>
<dbReference type="InterPro" id="IPR012795">
    <property type="entry name" value="tRNA_Ile_lys_synt_N"/>
</dbReference>
<evidence type="ECO:0000313" key="8">
    <source>
        <dbReference type="EMBL" id="PNV68434.1"/>
    </source>
</evidence>
<evidence type="ECO:0000256" key="1">
    <source>
        <dbReference type="ARBA" id="ARBA00022598"/>
    </source>
</evidence>
<evidence type="ECO:0000259" key="7">
    <source>
        <dbReference type="Pfam" id="PF01171"/>
    </source>
</evidence>
<comment type="subcellular location">
    <subcellularLocation>
        <location evidence="6">Cytoplasm</location>
    </subcellularLocation>
</comment>
<keyword evidence="4 6" id="KW-0067">ATP-binding</keyword>
<keyword evidence="6" id="KW-0963">Cytoplasm</keyword>
<dbReference type="Gene3D" id="3.40.50.620">
    <property type="entry name" value="HUPs"/>
    <property type="match status" value="1"/>
</dbReference>
<dbReference type="InterPro" id="IPR011063">
    <property type="entry name" value="TilS/TtcA_N"/>
</dbReference>
<dbReference type="AlphaFoldDB" id="A0A2K2UDR8"/>
<evidence type="ECO:0000256" key="2">
    <source>
        <dbReference type="ARBA" id="ARBA00022694"/>
    </source>
</evidence>
<dbReference type="SUPFAM" id="SSF52402">
    <property type="entry name" value="Adenine nucleotide alpha hydrolases-like"/>
    <property type="match status" value="1"/>
</dbReference>
<evidence type="ECO:0000313" key="9">
    <source>
        <dbReference type="Proteomes" id="UP000236197"/>
    </source>
</evidence>
<comment type="function">
    <text evidence="6">Ligates lysine onto the cytidine present at position 34 of the AUA codon-specific tRNA(Ile) that contains the anticodon CAU, in an ATP-dependent manner. Cytidine is converted to lysidine, thus changing the amino acid specificity of the tRNA from methionine to isoleucine.</text>
</comment>
<dbReference type="GO" id="GO:0006400">
    <property type="term" value="P:tRNA modification"/>
    <property type="evidence" value="ECO:0007669"/>
    <property type="project" value="UniProtKB-UniRule"/>
</dbReference>
<dbReference type="EMBL" id="PPEK01000001">
    <property type="protein sequence ID" value="PNV68434.1"/>
    <property type="molecule type" value="Genomic_DNA"/>
</dbReference>
<keyword evidence="1 6" id="KW-0436">Ligase</keyword>
<dbReference type="CDD" id="cd01992">
    <property type="entry name" value="TilS_N"/>
    <property type="match status" value="1"/>
</dbReference>
<dbReference type="GO" id="GO:0005524">
    <property type="term" value="F:ATP binding"/>
    <property type="evidence" value="ECO:0007669"/>
    <property type="project" value="UniProtKB-UniRule"/>
</dbReference>
<accession>A0A2K2UDR8</accession>
<dbReference type="Proteomes" id="UP000236197">
    <property type="component" value="Unassembled WGS sequence"/>
</dbReference>
<comment type="domain">
    <text evidence="6">The N-terminal region contains the highly conserved SGGXDS motif, predicted to be a P-loop motif involved in ATP binding.</text>
</comment>
<feature type="binding site" evidence="6">
    <location>
        <begin position="33"/>
        <end position="38"/>
    </location>
    <ligand>
        <name>ATP</name>
        <dbReference type="ChEBI" id="CHEBI:30616"/>
    </ligand>
</feature>
<dbReference type="OrthoDB" id="5244702at2"/>
<dbReference type="InterPro" id="IPR014729">
    <property type="entry name" value="Rossmann-like_a/b/a_fold"/>
</dbReference>